<dbReference type="FunFam" id="4.10.280.10:FF:000001">
    <property type="entry name" value="Putative transcription factor 12"/>
    <property type="match status" value="1"/>
</dbReference>
<dbReference type="GO" id="GO:0000978">
    <property type="term" value="F:RNA polymerase II cis-regulatory region sequence-specific DNA binding"/>
    <property type="evidence" value="ECO:0007669"/>
    <property type="project" value="TreeGrafter"/>
</dbReference>
<name>U5YQB7_SCHMD</name>
<feature type="compositionally biased region" description="Acidic residues" evidence="6">
    <location>
        <begin position="292"/>
        <end position="314"/>
    </location>
</feature>
<dbReference type="Pfam" id="PF00010">
    <property type="entry name" value="HLH"/>
    <property type="match status" value="1"/>
</dbReference>
<evidence type="ECO:0000313" key="8">
    <source>
        <dbReference type="EMBL" id="AGZ94908.1"/>
    </source>
</evidence>
<evidence type="ECO:0000256" key="2">
    <source>
        <dbReference type="ARBA" id="ARBA00023015"/>
    </source>
</evidence>
<feature type="region of interest" description="Disordered" evidence="6">
    <location>
        <begin position="283"/>
        <end position="358"/>
    </location>
</feature>
<evidence type="ECO:0000256" key="1">
    <source>
        <dbReference type="ARBA" id="ARBA00004123"/>
    </source>
</evidence>
<feature type="compositionally biased region" description="Low complexity" evidence="6">
    <location>
        <begin position="322"/>
        <end position="335"/>
    </location>
</feature>
<dbReference type="GO" id="GO:0000785">
    <property type="term" value="C:chromatin"/>
    <property type="evidence" value="ECO:0007669"/>
    <property type="project" value="TreeGrafter"/>
</dbReference>
<keyword evidence="5" id="KW-0539">Nucleus</keyword>
<dbReference type="EMBL" id="KF487093">
    <property type="protein sequence ID" value="AGZ94908.1"/>
    <property type="molecule type" value="mRNA"/>
</dbReference>
<dbReference type="GO" id="GO:0005667">
    <property type="term" value="C:transcription regulator complex"/>
    <property type="evidence" value="ECO:0007669"/>
    <property type="project" value="TreeGrafter"/>
</dbReference>
<dbReference type="PROSITE" id="PS50888">
    <property type="entry name" value="BHLH"/>
    <property type="match status" value="1"/>
</dbReference>
<dbReference type="GO" id="GO:0000981">
    <property type="term" value="F:DNA-binding transcription factor activity, RNA polymerase II-specific"/>
    <property type="evidence" value="ECO:0007669"/>
    <property type="project" value="TreeGrafter"/>
</dbReference>
<sequence>RRADNSTESICDDSEGTIDPDETPEQKHLREKSRRQANNARERVRVRDINDAFKELGRMCMMHLKHDRPQTKLTILQQAVNVITSLEQQVRERNLNPKQACLKRREEEKSEDMPLGVGLNMPPCSNGVPLLGGHLKISSSQNDIATNFSLNSKSISDISSGHCISNQKAAQGAPFSLDAFRHQMGSMVSSGYPGQYPIDPSSTSHIWQTYQTNTKFQDQINPSLYLQTTDSEAKTGLDPVTSTSNYHPYSHTTGITSSINDFLGISSSAVSFSDSFMRKIMSNRPESSNFDAENEDPSDSEEDDDEEDNNDPQLDDDHSLKSCQSQNHNSNSESSFPVSASRLKSEAIVSSSDPNSNS</sequence>
<accession>U5YQB7</accession>
<dbReference type="Gene3D" id="4.10.280.10">
    <property type="entry name" value="Helix-loop-helix DNA-binding domain"/>
    <property type="match status" value="1"/>
</dbReference>
<evidence type="ECO:0000256" key="4">
    <source>
        <dbReference type="ARBA" id="ARBA00023163"/>
    </source>
</evidence>
<dbReference type="InterPro" id="IPR011598">
    <property type="entry name" value="bHLH_dom"/>
</dbReference>
<dbReference type="GO" id="GO:0005634">
    <property type="term" value="C:nucleus"/>
    <property type="evidence" value="ECO:0007669"/>
    <property type="project" value="UniProtKB-SubCell"/>
</dbReference>
<organism evidence="8">
    <name type="scientific">Schmidtea mediterranea</name>
    <name type="common">Freshwater planarian flatworm</name>
    <dbReference type="NCBI Taxonomy" id="79327"/>
    <lineage>
        <taxon>Eukaryota</taxon>
        <taxon>Metazoa</taxon>
        <taxon>Spiralia</taxon>
        <taxon>Lophotrochozoa</taxon>
        <taxon>Platyhelminthes</taxon>
        <taxon>Rhabditophora</taxon>
        <taxon>Seriata</taxon>
        <taxon>Tricladida</taxon>
        <taxon>Continenticola</taxon>
        <taxon>Geoplanoidea</taxon>
        <taxon>Dugesiidae</taxon>
        <taxon>Schmidtea</taxon>
    </lineage>
</organism>
<evidence type="ECO:0000259" key="7">
    <source>
        <dbReference type="PROSITE" id="PS50888"/>
    </source>
</evidence>
<dbReference type="PANTHER" id="PTHR11793">
    <property type="entry name" value="BASIC HELIX-LOOP-HELIX TRANSCRIPTION FACTOR"/>
    <property type="match status" value="1"/>
</dbReference>
<proteinExistence type="evidence at transcript level"/>
<dbReference type="CDD" id="cd18943">
    <property type="entry name" value="bHLH_E-protein_E47-like"/>
    <property type="match status" value="1"/>
</dbReference>
<feature type="region of interest" description="Disordered" evidence="6">
    <location>
        <begin position="1"/>
        <end position="40"/>
    </location>
</feature>
<evidence type="ECO:0000256" key="6">
    <source>
        <dbReference type="SAM" id="MobiDB-lite"/>
    </source>
</evidence>
<gene>
    <name evidence="8" type="primary">da</name>
</gene>
<protein>
    <submittedName>
        <fullName evidence="8">Da protein</fullName>
    </submittedName>
</protein>
<feature type="non-terminal residue" evidence="8">
    <location>
        <position position="1"/>
    </location>
</feature>
<keyword evidence="2" id="KW-0805">Transcription regulation</keyword>
<evidence type="ECO:0000256" key="5">
    <source>
        <dbReference type="ARBA" id="ARBA00023242"/>
    </source>
</evidence>
<dbReference type="AlphaFoldDB" id="U5YQB7"/>
<dbReference type="SUPFAM" id="SSF47459">
    <property type="entry name" value="HLH, helix-loop-helix DNA-binding domain"/>
    <property type="match status" value="1"/>
</dbReference>
<feature type="compositionally biased region" description="Acidic residues" evidence="6">
    <location>
        <begin position="10"/>
        <end position="23"/>
    </location>
</feature>
<dbReference type="PANTHER" id="PTHR11793:SF13">
    <property type="entry name" value="PROTEIN DAUGHTERLESS"/>
    <property type="match status" value="1"/>
</dbReference>
<comment type="subcellular location">
    <subcellularLocation>
        <location evidence="1">Nucleus</location>
    </subcellularLocation>
</comment>
<feature type="compositionally biased region" description="Polar residues" evidence="6">
    <location>
        <begin position="348"/>
        <end position="358"/>
    </location>
</feature>
<dbReference type="InterPro" id="IPR051098">
    <property type="entry name" value="NeuroDiff_E-box_TFs"/>
</dbReference>
<dbReference type="GO" id="GO:0046983">
    <property type="term" value="F:protein dimerization activity"/>
    <property type="evidence" value="ECO:0007669"/>
    <property type="project" value="InterPro"/>
</dbReference>
<feature type="domain" description="BHLH" evidence="7">
    <location>
        <begin position="33"/>
        <end position="86"/>
    </location>
</feature>
<dbReference type="InterPro" id="IPR036638">
    <property type="entry name" value="HLH_DNA-bd_sf"/>
</dbReference>
<evidence type="ECO:0000256" key="3">
    <source>
        <dbReference type="ARBA" id="ARBA00023125"/>
    </source>
</evidence>
<dbReference type="SMART" id="SM00353">
    <property type="entry name" value="HLH"/>
    <property type="match status" value="1"/>
</dbReference>
<reference evidence="8" key="1">
    <citation type="journal article" date="2013" name="Development">
        <title>Genome-wide analysis of the bHLH gene family in planarians identifies factors required for adult neurogenesis and neuronal regeneration.</title>
        <authorList>
            <person name="Cowles M.W."/>
            <person name="Brown D.D."/>
            <person name="Nisperos S.V."/>
            <person name="Stanley B.N."/>
            <person name="Pearson B.J."/>
            <person name="Zayas R.M."/>
        </authorList>
    </citation>
    <scope>NUCLEOTIDE SEQUENCE</scope>
</reference>
<keyword evidence="3" id="KW-0238">DNA-binding</keyword>
<keyword evidence="4" id="KW-0804">Transcription</keyword>